<dbReference type="Pfam" id="PF11943">
    <property type="entry name" value="DUF3460"/>
    <property type="match status" value="1"/>
</dbReference>
<dbReference type="InterPro" id="IPR021853">
    <property type="entry name" value="DUF3460"/>
</dbReference>
<evidence type="ECO:0000313" key="2">
    <source>
        <dbReference type="EMBL" id="SBT07141.1"/>
    </source>
</evidence>
<gene>
    <name evidence="2" type="ORF">ACCAA_400018</name>
</gene>
<evidence type="ECO:0008006" key="4">
    <source>
        <dbReference type="Google" id="ProtNLM"/>
    </source>
</evidence>
<proteinExistence type="predicted"/>
<dbReference type="STRING" id="1860102.ACCAA_400018"/>
<sequence>MALYESEHTKFMREMMGQHPEWLEDQRRGRAIWWDRKVDLNEQKARRESTEAHRSYPYDVNFEQQ</sequence>
<evidence type="ECO:0000256" key="1">
    <source>
        <dbReference type="SAM" id="MobiDB-lite"/>
    </source>
</evidence>
<keyword evidence="3" id="KW-1185">Reference proteome</keyword>
<protein>
    <recommendedName>
        <fullName evidence="4">DUF3460 domain-containing protein</fullName>
    </recommendedName>
</protein>
<dbReference type="EMBL" id="FLQX01000117">
    <property type="protein sequence ID" value="SBT07141.1"/>
    <property type="molecule type" value="Genomic_DNA"/>
</dbReference>
<organism evidence="2 3">
    <name type="scientific">Candidatus Accumulibacter aalborgensis</name>
    <dbReference type="NCBI Taxonomy" id="1860102"/>
    <lineage>
        <taxon>Bacteria</taxon>
        <taxon>Pseudomonadati</taxon>
        <taxon>Pseudomonadota</taxon>
        <taxon>Betaproteobacteria</taxon>
        <taxon>Candidatus Accumulibacter</taxon>
    </lineage>
</organism>
<dbReference type="RefSeq" id="WP_186407539.1">
    <property type="nucleotide sequence ID" value="NZ_FLQX01000117.1"/>
</dbReference>
<reference evidence="3" key="1">
    <citation type="submission" date="2016-06" db="EMBL/GenBank/DDBJ databases">
        <authorList>
            <person name="McIlroy S.J."/>
            <person name="Karst S.M."/>
            <person name="Albertsen M."/>
        </authorList>
    </citation>
    <scope>NUCLEOTIDE SEQUENCE [LARGE SCALE GENOMIC DNA]</scope>
</reference>
<accession>A0A1A8XR66</accession>
<dbReference type="Proteomes" id="UP000199169">
    <property type="component" value="Unassembled WGS sequence"/>
</dbReference>
<name>A0A1A8XR66_9PROT</name>
<dbReference type="AlphaFoldDB" id="A0A1A8XR66"/>
<feature type="compositionally biased region" description="Basic and acidic residues" evidence="1">
    <location>
        <begin position="44"/>
        <end position="56"/>
    </location>
</feature>
<evidence type="ECO:0000313" key="3">
    <source>
        <dbReference type="Proteomes" id="UP000199169"/>
    </source>
</evidence>
<feature type="region of interest" description="Disordered" evidence="1">
    <location>
        <begin position="44"/>
        <end position="65"/>
    </location>
</feature>